<dbReference type="PROSITE" id="PS01125">
    <property type="entry name" value="ROK"/>
    <property type="match status" value="1"/>
</dbReference>
<evidence type="ECO:0000256" key="9">
    <source>
        <dbReference type="ARBA" id="ARBA00022842"/>
    </source>
</evidence>
<evidence type="ECO:0000256" key="3">
    <source>
        <dbReference type="ARBA" id="ARBA00022679"/>
    </source>
</evidence>
<dbReference type="InterPro" id="IPR051804">
    <property type="entry name" value="Carb_Metab_Reg_Kinase/Isom"/>
</dbReference>
<dbReference type="SUPFAM" id="SSF53067">
    <property type="entry name" value="Actin-like ATPase domain"/>
    <property type="match status" value="1"/>
</dbReference>
<reference evidence="13 14" key="1">
    <citation type="submission" date="2014-03" db="EMBL/GenBank/DDBJ databases">
        <authorList>
            <person name="Urmite Genomes U."/>
        </authorList>
    </citation>
    <scope>NUCLEOTIDE SEQUENCE [LARGE SCALE GENOMIC DNA]</scope>
    <source>
        <strain evidence="13 14">Vm-5</strain>
    </source>
</reference>
<comment type="catalytic activity">
    <reaction evidence="12">
        <text>D-fructose + ATP = D-fructose 6-phosphate + ADP + H(+)</text>
        <dbReference type="Rhea" id="RHEA:16125"/>
        <dbReference type="ChEBI" id="CHEBI:15378"/>
        <dbReference type="ChEBI" id="CHEBI:30616"/>
        <dbReference type="ChEBI" id="CHEBI:37721"/>
        <dbReference type="ChEBI" id="CHEBI:61527"/>
        <dbReference type="ChEBI" id="CHEBI:456216"/>
        <dbReference type="EC" id="2.7.1.4"/>
    </reaction>
</comment>
<gene>
    <name evidence="13" type="primary">gmuE</name>
    <name evidence="13" type="ORF">BN990_01103</name>
</gene>
<dbReference type="GO" id="GO:0005524">
    <property type="term" value="F:ATP binding"/>
    <property type="evidence" value="ECO:0007669"/>
    <property type="project" value="UniProtKB-KW"/>
</dbReference>
<proteinExistence type="inferred from homology"/>
<dbReference type="Proteomes" id="UP000028875">
    <property type="component" value="Unassembled WGS sequence"/>
</dbReference>
<dbReference type="Gene3D" id="3.30.420.40">
    <property type="match status" value="2"/>
</dbReference>
<evidence type="ECO:0000256" key="12">
    <source>
        <dbReference type="ARBA" id="ARBA00048451"/>
    </source>
</evidence>
<keyword evidence="7" id="KW-0862">Zinc</keyword>
<evidence type="ECO:0000313" key="14">
    <source>
        <dbReference type="Proteomes" id="UP000028875"/>
    </source>
</evidence>
<evidence type="ECO:0000256" key="4">
    <source>
        <dbReference type="ARBA" id="ARBA00022723"/>
    </source>
</evidence>
<keyword evidence="8" id="KW-0067">ATP-binding</keyword>
<dbReference type="PANTHER" id="PTHR42742">
    <property type="entry name" value="TRANSCRIPTIONAL REPRESSOR MPRA"/>
    <property type="match status" value="1"/>
</dbReference>
<evidence type="ECO:0000256" key="1">
    <source>
        <dbReference type="ARBA" id="ARBA00001946"/>
    </source>
</evidence>
<dbReference type="EMBL" id="CCDP010000001">
    <property type="protein sequence ID" value="CDQ38828.1"/>
    <property type="molecule type" value="Genomic_DNA"/>
</dbReference>
<protein>
    <recommendedName>
        <fullName evidence="11">fructokinase</fullName>
        <ecNumber evidence="11">2.7.1.4</ecNumber>
    </recommendedName>
</protein>
<dbReference type="FunFam" id="3.30.420.40:FF:000153">
    <property type="entry name" value="Putative fructokinase"/>
    <property type="match status" value="1"/>
</dbReference>
<evidence type="ECO:0000256" key="6">
    <source>
        <dbReference type="ARBA" id="ARBA00022777"/>
    </source>
</evidence>
<dbReference type="FunFam" id="3.30.420.40:FF:000136">
    <property type="entry name" value="Putative fructokinase"/>
    <property type="match status" value="1"/>
</dbReference>
<keyword evidence="9" id="KW-0460">Magnesium</keyword>
<reference evidence="14" key="2">
    <citation type="submission" date="2014-05" db="EMBL/GenBank/DDBJ databases">
        <title>Draft genome sequence of Virgibacillus massiliensis Vm-5.</title>
        <authorList>
            <person name="Khelaifia S."/>
            <person name="Croce O."/>
            <person name="Lagier J.C."/>
            <person name="Raoult D."/>
        </authorList>
    </citation>
    <scope>NUCLEOTIDE SEQUENCE [LARGE SCALE GENOMIC DNA]</scope>
    <source>
        <strain evidence="14">Vm-5</strain>
    </source>
</reference>
<evidence type="ECO:0000256" key="8">
    <source>
        <dbReference type="ARBA" id="ARBA00022840"/>
    </source>
</evidence>
<evidence type="ECO:0000256" key="2">
    <source>
        <dbReference type="ARBA" id="ARBA00006479"/>
    </source>
</evidence>
<dbReference type="PANTHER" id="PTHR42742:SF3">
    <property type="entry name" value="FRUCTOKINASE"/>
    <property type="match status" value="1"/>
</dbReference>
<dbReference type="STRING" id="1462526.BN990_01103"/>
<comment type="caution">
    <text evidence="13">The sequence shown here is derived from an EMBL/GenBank/DDBJ whole genome shotgun (WGS) entry which is preliminary data.</text>
</comment>
<keyword evidence="6 13" id="KW-0418">Kinase</keyword>
<dbReference type="InterPro" id="IPR049874">
    <property type="entry name" value="ROK_cs"/>
</dbReference>
<dbReference type="RefSeq" id="WP_021289273.1">
    <property type="nucleotide sequence ID" value="NZ_BNER01000003.1"/>
</dbReference>
<dbReference type="OrthoDB" id="9783435at2"/>
<dbReference type="GO" id="GO:0046872">
    <property type="term" value="F:metal ion binding"/>
    <property type="evidence" value="ECO:0007669"/>
    <property type="project" value="UniProtKB-KW"/>
</dbReference>
<name>A0A024Q8F9_9BACI</name>
<dbReference type="InterPro" id="IPR000600">
    <property type="entry name" value="ROK"/>
</dbReference>
<dbReference type="CDD" id="cd24067">
    <property type="entry name" value="ASKHA_NBD_ROK_BsFRK-like"/>
    <property type="match status" value="1"/>
</dbReference>
<dbReference type="EC" id="2.7.1.4" evidence="11"/>
<sequence>MLTGGIEAGGTKFVCAVGKGSGEIIDKVTFPTTTPDETLRRVRDYFSEFSIRAIGIGSFGPVDLDKKSTSYGTILHTPKQQWRQFDLLTAMKEYVQVPLFLDTDVNAAALGEYKYGVAQKDQSCLYITVGTGIGAGFVKDGVTYQGKSHPEMGHIMIQKHTDDYFAGICPSHGACLEGLASGPAIEKRYGKKAELLASHKEVWELEAFYLAQAIINYTLVLSPERVIIGGGVMKQHELYQRIRNYFSQLMNNYVELGNLEDFITAPTLSDEQGIKGAIALTYME</sequence>
<evidence type="ECO:0000256" key="5">
    <source>
        <dbReference type="ARBA" id="ARBA00022741"/>
    </source>
</evidence>
<keyword evidence="14" id="KW-1185">Reference proteome</keyword>
<dbReference type="Pfam" id="PF00480">
    <property type="entry name" value="ROK"/>
    <property type="match status" value="1"/>
</dbReference>
<comment type="similarity">
    <text evidence="2">Belongs to the ROK (NagC/XylR) family.</text>
</comment>
<dbReference type="InterPro" id="IPR043129">
    <property type="entry name" value="ATPase_NBD"/>
</dbReference>
<evidence type="ECO:0000256" key="7">
    <source>
        <dbReference type="ARBA" id="ARBA00022833"/>
    </source>
</evidence>
<dbReference type="AlphaFoldDB" id="A0A024Q8F9"/>
<keyword evidence="5" id="KW-0547">Nucleotide-binding</keyword>
<accession>A0A024Q8F9</accession>
<dbReference type="GO" id="GO:0008865">
    <property type="term" value="F:fructokinase activity"/>
    <property type="evidence" value="ECO:0007669"/>
    <property type="project" value="UniProtKB-EC"/>
</dbReference>
<evidence type="ECO:0000313" key="13">
    <source>
        <dbReference type="EMBL" id="CDQ38828.1"/>
    </source>
</evidence>
<keyword evidence="3" id="KW-0808">Transferase</keyword>
<dbReference type="eggNOG" id="COG1940">
    <property type="taxonomic scope" value="Bacteria"/>
</dbReference>
<evidence type="ECO:0000256" key="10">
    <source>
        <dbReference type="ARBA" id="ARBA00023277"/>
    </source>
</evidence>
<comment type="cofactor">
    <cofactor evidence="1">
        <name>Mg(2+)</name>
        <dbReference type="ChEBI" id="CHEBI:18420"/>
    </cofactor>
</comment>
<keyword evidence="10" id="KW-0119">Carbohydrate metabolism</keyword>
<evidence type="ECO:0000256" key="11">
    <source>
        <dbReference type="ARBA" id="ARBA00038887"/>
    </source>
</evidence>
<keyword evidence="4" id="KW-0479">Metal-binding</keyword>
<organism evidence="13 14">
    <name type="scientific">Virgibacillus massiliensis</name>
    <dbReference type="NCBI Taxonomy" id="1462526"/>
    <lineage>
        <taxon>Bacteria</taxon>
        <taxon>Bacillati</taxon>
        <taxon>Bacillota</taxon>
        <taxon>Bacilli</taxon>
        <taxon>Bacillales</taxon>
        <taxon>Bacillaceae</taxon>
        <taxon>Virgibacillus</taxon>
    </lineage>
</organism>